<gene>
    <name evidence="8" type="ORF">GA0070611_2170</name>
</gene>
<dbReference type="Pfam" id="PF08659">
    <property type="entry name" value="KR"/>
    <property type="match status" value="1"/>
</dbReference>
<evidence type="ECO:0000259" key="6">
    <source>
        <dbReference type="PROSITE" id="PS52004"/>
    </source>
</evidence>
<dbReference type="InterPro" id="IPR042104">
    <property type="entry name" value="PKS_dehydratase_sf"/>
</dbReference>
<dbReference type="InterPro" id="IPR001227">
    <property type="entry name" value="Ac_transferase_dom_sf"/>
</dbReference>
<dbReference type="PANTHER" id="PTHR43775">
    <property type="entry name" value="FATTY ACID SYNTHASE"/>
    <property type="match status" value="1"/>
</dbReference>
<evidence type="ECO:0000259" key="7">
    <source>
        <dbReference type="PROSITE" id="PS52019"/>
    </source>
</evidence>
<dbReference type="STRING" id="261654.GA0070611_2170"/>
<dbReference type="InterPro" id="IPR009081">
    <property type="entry name" value="PP-bd_ACP"/>
</dbReference>
<proteinExistence type="predicted"/>
<feature type="domain" description="Carrier" evidence="5">
    <location>
        <begin position="926"/>
        <end position="1002"/>
    </location>
</feature>
<dbReference type="Gene3D" id="3.40.50.720">
    <property type="entry name" value="NAD(P)-binding Rossmann-like Domain"/>
    <property type="match status" value="1"/>
</dbReference>
<dbReference type="Pfam" id="PF14765">
    <property type="entry name" value="PS-DH"/>
    <property type="match status" value="1"/>
</dbReference>
<dbReference type="SMART" id="SM00822">
    <property type="entry name" value="PKS_KR"/>
    <property type="match status" value="1"/>
</dbReference>
<accession>A0A1A8ZGN1</accession>
<dbReference type="Gene3D" id="1.10.1200.10">
    <property type="entry name" value="ACP-like"/>
    <property type="match status" value="1"/>
</dbReference>
<dbReference type="InterPro" id="IPR036736">
    <property type="entry name" value="ACP-like_sf"/>
</dbReference>
<keyword evidence="9" id="KW-1185">Reference proteome</keyword>
<dbReference type="GO" id="GO:0005886">
    <property type="term" value="C:plasma membrane"/>
    <property type="evidence" value="ECO:0007669"/>
    <property type="project" value="TreeGrafter"/>
</dbReference>
<dbReference type="Pfam" id="PF02801">
    <property type="entry name" value="Ketoacyl-synt_C"/>
    <property type="match status" value="1"/>
</dbReference>
<keyword evidence="3" id="KW-0808">Transferase</keyword>
<dbReference type="SUPFAM" id="SSF47336">
    <property type="entry name" value="ACP-like"/>
    <property type="match status" value="1"/>
</dbReference>
<dbReference type="CDD" id="cd08953">
    <property type="entry name" value="KR_2_SDR_x"/>
    <property type="match status" value="1"/>
</dbReference>
<dbReference type="SMART" id="SM00826">
    <property type="entry name" value="PKS_DH"/>
    <property type="match status" value="1"/>
</dbReference>
<feature type="domain" description="Ketosynthase family 3 (KS3)" evidence="6">
    <location>
        <begin position="1"/>
        <end position="459"/>
    </location>
</feature>
<feature type="domain" description="PKS/mFAS DH" evidence="7">
    <location>
        <begin position="1436"/>
        <end position="1718"/>
    </location>
</feature>
<dbReference type="InterPro" id="IPR014031">
    <property type="entry name" value="Ketoacyl_synth_C"/>
</dbReference>
<dbReference type="InterPro" id="IPR014030">
    <property type="entry name" value="Ketoacyl_synth_N"/>
</dbReference>
<evidence type="ECO:0000256" key="2">
    <source>
        <dbReference type="ARBA" id="ARBA00022553"/>
    </source>
</evidence>
<feature type="region of interest" description="N-terminal hotdog fold" evidence="4">
    <location>
        <begin position="1436"/>
        <end position="1559"/>
    </location>
</feature>
<dbReference type="PROSITE" id="PS50075">
    <property type="entry name" value="CARRIER"/>
    <property type="match status" value="1"/>
</dbReference>
<dbReference type="GO" id="GO:0071770">
    <property type="term" value="P:DIM/DIP cell wall layer assembly"/>
    <property type="evidence" value="ECO:0007669"/>
    <property type="project" value="TreeGrafter"/>
</dbReference>
<reference evidence="9" key="1">
    <citation type="submission" date="2016-06" db="EMBL/GenBank/DDBJ databases">
        <authorList>
            <person name="Varghese N."/>
            <person name="Submissions Spin"/>
        </authorList>
    </citation>
    <scope>NUCLEOTIDE SEQUENCE [LARGE SCALE GENOMIC DNA]</scope>
    <source>
        <strain evidence="9">DSM 44815</strain>
    </source>
</reference>
<evidence type="ECO:0000256" key="1">
    <source>
        <dbReference type="ARBA" id="ARBA00022450"/>
    </source>
</evidence>
<dbReference type="InterPro" id="IPR016039">
    <property type="entry name" value="Thiolase-like"/>
</dbReference>
<dbReference type="GO" id="GO:0005737">
    <property type="term" value="C:cytoplasm"/>
    <property type="evidence" value="ECO:0007669"/>
    <property type="project" value="TreeGrafter"/>
</dbReference>
<dbReference type="SUPFAM" id="SSF52151">
    <property type="entry name" value="FabD/lysophospholipase-like"/>
    <property type="match status" value="1"/>
</dbReference>
<dbReference type="Pfam" id="PF21089">
    <property type="entry name" value="PKS_DH_N"/>
    <property type="match status" value="1"/>
</dbReference>
<dbReference type="CDD" id="cd00833">
    <property type="entry name" value="PKS"/>
    <property type="match status" value="1"/>
</dbReference>
<dbReference type="InterPro" id="IPR020841">
    <property type="entry name" value="PKS_Beta-ketoAc_synthase_dom"/>
</dbReference>
<feature type="region of interest" description="C-terminal hotdog fold" evidence="4">
    <location>
        <begin position="1574"/>
        <end position="1718"/>
    </location>
</feature>
<dbReference type="Pfam" id="PF00109">
    <property type="entry name" value="ketoacyl-synt"/>
    <property type="match status" value="1"/>
</dbReference>
<evidence type="ECO:0000313" key="9">
    <source>
        <dbReference type="Proteomes" id="UP000199385"/>
    </source>
</evidence>
<evidence type="ECO:0000256" key="4">
    <source>
        <dbReference type="PROSITE-ProRule" id="PRU01363"/>
    </source>
</evidence>
<sequence length="1916" mass="199936">MDNLAIVGMSCRFPDAKSPTELWENAVAGRRAFRRLPAGRLRPEDYWDPDPAAPDRAYARTAAVIEGYAFDRLAYRIAGSTYRATDLTHWLALDVAAQALADAGFPDGAGLPRERTAVVVGNTLTGEFSRANVLRLRWPYVRRVVGAALREQGWSTERLGEFLDGLEETYKAPFPPVDEDTLAGSLANTIAGRICNHFDLGGGGYTVDGACASSLLSVVTACRSLVDGDVDVAVAGGVDLSIDPFEIVGFAKAGALARHEMRVYDRESNGFWPGEGCGMVVLMRRRDAVAAGKRIYATIAGWGVSSDGRGGMTRPEVTGYRLALDRAYRRAGFGIDTVPVFEGHGTGTAVGDATELRALGAARRDADPAARPAAISSVKALIGHTKAAAGVAGLIKATLAVRHRVVPPTAGCVSPHPGFDGAPLRMVPAAEAWPDGATPRAGVTAMGFGGINTHLVLEGEPAPAPRAETERITVLGRTAQDAELLLLDADHPDELRERVTELRALVTRLSYGELADLAAVLRERLAERAYRVAVVGASPEQTAHRLGTVAEALAAGQVRSLADGVVLHHVTGPARIGFLFPGQGSGRSTRGGAVRRRFAVADEVYRAAALPQETDGVPTEVAQPRIVTGSLAALRVLDELGVTATVAVGHSLGELTALHWAGATDAPTLLRVAAARGAAMARCPEPGAMAGIAADADAVGALIGAEPVVVAGYNGPRQTVVSGPRDAVRRVCAAADARGLEWAELPVSHAFHSPLMRPAEREFAGWLAEVPLAAPRRTVASTVTGAPLPTTVDLHDLLRRQVTGPVRFADAVHAALDTGVDLFVEVGPGRVLSRMAHDLSGVPAIAVDTDGSSLAGLLAAVGAAWALGAPVRHDRLFAGRLRRPFDPAAEPSFFTNPCETVPELTVPATRRTPVTAPPATDGAAGGEAVDVLRRLVAQRAELPLESVTADTRLLDGLHLSSIAIGQLVNQAARELGLDAVAAPTTFATATVGQLAETLRSLAATGPERGGPAEVMGVAPWVRPFGVAPVARPVPPRTAPRRPGDWQLYADPGHPFAVALRDALAAAELGSGVLLCLPPEGTGAADLGPALAAVQAAVAAPDGSRLVVVQHGRGVAALARTARLEHPGLLTTVVDLPADDDAVARVVAEVAGTDGFTEARYDADGVRRVPLLRRLAPVGQPAGPPLDAGDVLLVSGGGKGITAECAAALAARTGVRVAVLGRADPAGDAELAANLARLRTAGVTVHYVRADVTDPAAVRTAVAEVGRVLGPVTAVLHGAGRNEPAALTALTPADLHRTLAPKVAGLRAVLDAVDPARLRLLVTFGSIIGRAGLPGEGHYALANDWLAEATARVGREHPGCRAVCLEWSVWSGVGMGERLAVVESLARAGITPVTPDEGVRLLHEVLARPDLPATVVLTGRTGGLDTLDHDRRELPLLRFLERPLVHYDGVELVTEADLSPTADRYLADHRLDGSPLFPAVFGLEAMAQAATALTGTSGVPVVHDAEFSRPIVVPPDGSTTIRIAALVTAEGRVDVAVRSAETGFAADHFRATLSFGPVDGGTDDPEPVAGDPPPVALDPARDLYDDVLFQQGRFRRLLRYRQVAARHAEADVATTDDVTWFHAVLPPALVLGDPGARDAFLHGIQVCVPDATLLPVGVDRIEPAGPKLAATEEVRFTAVERAHSGDTYVYDVAVRTTSGAVVERWRGLRLRAVDRRDPATPWTPALLGPYLTRRLPEVLGVDVPVVVEPHGARLDLAGRRAVTATALWRALGRPVHLTHRPDGRPEVAGGPAVSASHQPGVSLAVAGGHPVAADLEAVVARPAEAWRDLLGPHLPLAELIAADTGDRSAAYTRVWCALECLQKAGRPPTAPLALGPPVAAPGWVVLACGELRVATVVVAVRDRDEPLVVAVLAGRGA</sequence>
<protein>
    <submittedName>
        <fullName evidence="8">Enediyne polyketide synthase</fullName>
    </submittedName>
</protein>
<dbReference type="Gene3D" id="3.40.47.10">
    <property type="match status" value="1"/>
</dbReference>
<dbReference type="InterPro" id="IPR049551">
    <property type="entry name" value="PKS_DH_C"/>
</dbReference>
<dbReference type="SMART" id="SM00825">
    <property type="entry name" value="PKS_KS"/>
    <property type="match status" value="1"/>
</dbReference>
<evidence type="ECO:0000259" key="5">
    <source>
        <dbReference type="PROSITE" id="PS50075"/>
    </source>
</evidence>
<dbReference type="PATRIC" id="fig|261654.4.peg.2210"/>
<dbReference type="InterPro" id="IPR016035">
    <property type="entry name" value="Acyl_Trfase/lysoPLipase"/>
</dbReference>
<dbReference type="Gene3D" id="3.10.129.110">
    <property type="entry name" value="Polyketide synthase dehydratase"/>
    <property type="match status" value="1"/>
</dbReference>
<evidence type="ECO:0000256" key="3">
    <source>
        <dbReference type="ARBA" id="ARBA00022679"/>
    </source>
</evidence>
<dbReference type="InterPro" id="IPR050091">
    <property type="entry name" value="PKS_NRPS_Biosynth_Enz"/>
</dbReference>
<name>A0A1A8ZGN1_9ACTN</name>
<dbReference type="InterPro" id="IPR013968">
    <property type="entry name" value="PKS_KR"/>
</dbReference>
<dbReference type="InterPro" id="IPR057326">
    <property type="entry name" value="KR_dom"/>
</dbReference>
<dbReference type="RefSeq" id="WP_091661845.1">
    <property type="nucleotide sequence ID" value="NZ_LT594323.1"/>
</dbReference>
<dbReference type="Proteomes" id="UP000199385">
    <property type="component" value="Chromosome I"/>
</dbReference>
<feature type="active site" description="Proton acceptor; for dehydratase activity" evidence="4">
    <location>
        <position position="1468"/>
    </location>
</feature>
<dbReference type="PROSITE" id="PS52019">
    <property type="entry name" value="PKS_MFAS_DH"/>
    <property type="match status" value="1"/>
</dbReference>
<dbReference type="InterPro" id="IPR049552">
    <property type="entry name" value="PKS_DH_N"/>
</dbReference>
<dbReference type="InterPro" id="IPR016036">
    <property type="entry name" value="Malonyl_transacylase_ACP-bd"/>
</dbReference>
<dbReference type="Gene3D" id="3.40.366.10">
    <property type="entry name" value="Malonyl-Coenzyme A Acyl Carrier Protein, domain 2"/>
    <property type="match status" value="1"/>
</dbReference>
<evidence type="ECO:0000313" key="8">
    <source>
        <dbReference type="EMBL" id="SBT43032.1"/>
    </source>
</evidence>
<dbReference type="PANTHER" id="PTHR43775:SF37">
    <property type="entry name" value="SI:DKEY-61P9.11"/>
    <property type="match status" value="1"/>
</dbReference>
<dbReference type="Pfam" id="PF00698">
    <property type="entry name" value="Acyl_transf_1"/>
    <property type="match status" value="1"/>
</dbReference>
<keyword evidence="2" id="KW-0597">Phosphoprotein</keyword>
<dbReference type="InterPro" id="IPR014043">
    <property type="entry name" value="Acyl_transferase_dom"/>
</dbReference>
<dbReference type="EMBL" id="LT594323">
    <property type="protein sequence ID" value="SBT43032.1"/>
    <property type="molecule type" value="Genomic_DNA"/>
</dbReference>
<dbReference type="InterPro" id="IPR020807">
    <property type="entry name" value="PKS_DH"/>
</dbReference>
<dbReference type="GO" id="GO:0004312">
    <property type="term" value="F:fatty acid synthase activity"/>
    <property type="evidence" value="ECO:0007669"/>
    <property type="project" value="TreeGrafter"/>
</dbReference>
<dbReference type="SUPFAM" id="SSF51735">
    <property type="entry name" value="NAD(P)-binding Rossmann-fold domains"/>
    <property type="match status" value="2"/>
</dbReference>
<dbReference type="GO" id="GO:0006633">
    <property type="term" value="P:fatty acid biosynthetic process"/>
    <property type="evidence" value="ECO:0007669"/>
    <property type="project" value="TreeGrafter"/>
</dbReference>
<dbReference type="SUPFAM" id="SSF53901">
    <property type="entry name" value="Thiolase-like"/>
    <property type="match status" value="1"/>
</dbReference>
<dbReference type="InterPro" id="IPR049900">
    <property type="entry name" value="PKS_mFAS_DH"/>
</dbReference>
<dbReference type="SMART" id="SM00827">
    <property type="entry name" value="PKS_AT"/>
    <property type="match status" value="1"/>
</dbReference>
<dbReference type="SUPFAM" id="SSF55048">
    <property type="entry name" value="Probable ACP-binding domain of malonyl-CoA ACP transacylase"/>
    <property type="match status" value="1"/>
</dbReference>
<feature type="active site" description="Proton donor; for dehydratase activity" evidence="4">
    <location>
        <position position="1637"/>
    </location>
</feature>
<dbReference type="InterPro" id="IPR036291">
    <property type="entry name" value="NAD(P)-bd_dom_sf"/>
</dbReference>
<dbReference type="OrthoDB" id="4537517at2"/>
<dbReference type="PROSITE" id="PS52004">
    <property type="entry name" value="KS3_2"/>
    <property type="match status" value="1"/>
</dbReference>
<keyword evidence="1" id="KW-0596">Phosphopantetheine</keyword>
<organism evidence="8 9">
    <name type="scientific">Micromonospora auratinigra</name>
    <dbReference type="NCBI Taxonomy" id="261654"/>
    <lineage>
        <taxon>Bacteria</taxon>
        <taxon>Bacillati</taxon>
        <taxon>Actinomycetota</taxon>
        <taxon>Actinomycetes</taxon>
        <taxon>Micromonosporales</taxon>
        <taxon>Micromonosporaceae</taxon>
        <taxon>Micromonospora</taxon>
    </lineage>
</organism>